<dbReference type="Proteomes" id="UP001152797">
    <property type="component" value="Unassembled WGS sequence"/>
</dbReference>
<feature type="region of interest" description="Disordered" evidence="4">
    <location>
        <begin position="55"/>
        <end position="91"/>
    </location>
</feature>
<evidence type="ECO:0000313" key="9">
    <source>
        <dbReference type="Proteomes" id="UP001152797"/>
    </source>
</evidence>
<feature type="domain" description="Glutaredoxin" evidence="5">
    <location>
        <begin position="402"/>
        <end position="469"/>
    </location>
</feature>
<dbReference type="InterPro" id="IPR033658">
    <property type="entry name" value="GRX_PICOT-like"/>
</dbReference>
<dbReference type="InterPro" id="IPR004480">
    <property type="entry name" value="Monothiol_GRX-rel"/>
</dbReference>
<gene>
    <name evidence="6" type="ORF">C1SCF055_LOCUS5088</name>
</gene>
<dbReference type="EMBL" id="CAMXCT010000305">
    <property type="protein sequence ID" value="CAI3976904.1"/>
    <property type="molecule type" value="Genomic_DNA"/>
</dbReference>
<evidence type="ECO:0000256" key="3">
    <source>
        <dbReference type="ARBA" id="ARBA00023014"/>
    </source>
</evidence>
<dbReference type="PANTHER" id="PTHR10293:SF45">
    <property type="entry name" value="BIFUNCTIONAL MONOTHIOL GLUTAREDOXIN-S16, CHLOROPLASTIC"/>
    <property type="match status" value="1"/>
</dbReference>
<reference evidence="6" key="1">
    <citation type="submission" date="2022-10" db="EMBL/GenBank/DDBJ databases">
        <authorList>
            <person name="Chen Y."/>
            <person name="Dougan E. K."/>
            <person name="Chan C."/>
            <person name="Rhodes N."/>
            <person name="Thang M."/>
        </authorList>
    </citation>
    <scope>NUCLEOTIDE SEQUENCE</scope>
</reference>
<dbReference type="PROSITE" id="PS51354">
    <property type="entry name" value="GLUTAREDOXIN_2"/>
    <property type="match status" value="1"/>
</dbReference>
<dbReference type="GO" id="GO:0051536">
    <property type="term" value="F:iron-sulfur cluster binding"/>
    <property type="evidence" value="ECO:0007669"/>
    <property type="project" value="UniProtKB-KW"/>
</dbReference>
<name>A0A9P1BP62_9DINO</name>
<keyword evidence="2" id="KW-0408">Iron</keyword>
<dbReference type="NCBIfam" id="TIGR00365">
    <property type="entry name" value="Grx4 family monothiol glutaredoxin"/>
    <property type="match status" value="1"/>
</dbReference>
<keyword evidence="3" id="KW-0411">Iron-sulfur</keyword>
<dbReference type="AlphaFoldDB" id="A0A9P1BP62"/>
<evidence type="ECO:0000256" key="4">
    <source>
        <dbReference type="SAM" id="MobiDB-lite"/>
    </source>
</evidence>
<dbReference type="GO" id="GO:0005759">
    <property type="term" value="C:mitochondrial matrix"/>
    <property type="evidence" value="ECO:0007669"/>
    <property type="project" value="TreeGrafter"/>
</dbReference>
<evidence type="ECO:0000313" key="6">
    <source>
        <dbReference type="EMBL" id="CAI3976904.1"/>
    </source>
</evidence>
<reference evidence="7" key="2">
    <citation type="submission" date="2024-04" db="EMBL/GenBank/DDBJ databases">
        <authorList>
            <person name="Chen Y."/>
            <person name="Shah S."/>
            <person name="Dougan E. K."/>
            <person name="Thang M."/>
            <person name="Chan C."/>
        </authorList>
    </citation>
    <scope>NUCLEOTIDE SEQUENCE [LARGE SCALE GENOMIC DNA]</scope>
</reference>
<protein>
    <submittedName>
        <fullName evidence="8">Glutaredoxin domain-containing protein</fullName>
    </submittedName>
</protein>
<feature type="compositionally biased region" description="Low complexity" evidence="4">
    <location>
        <begin position="66"/>
        <end position="89"/>
    </location>
</feature>
<dbReference type="EMBL" id="CAMXCT020000305">
    <property type="protein sequence ID" value="CAL1130279.1"/>
    <property type="molecule type" value="Genomic_DNA"/>
</dbReference>
<dbReference type="GO" id="GO:0046872">
    <property type="term" value="F:metal ion binding"/>
    <property type="evidence" value="ECO:0007669"/>
    <property type="project" value="UniProtKB-KW"/>
</dbReference>
<organism evidence="6">
    <name type="scientific">Cladocopium goreaui</name>
    <dbReference type="NCBI Taxonomy" id="2562237"/>
    <lineage>
        <taxon>Eukaryota</taxon>
        <taxon>Sar</taxon>
        <taxon>Alveolata</taxon>
        <taxon>Dinophyceae</taxon>
        <taxon>Suessiales</taxon>
        <taxon>Symbiodiniaceae</taxon>
        <taxon>Cladocopium</taxon>
    </lineage>
</organism>
<accession>A0A9P1BP62</accession>
<keyword evidence="1" id="KW-0479">Metal-binding</keyword>
<dbReference type="InterPro" id="IPR036065">
    <property type="entry name" value="BolA-like_sf"/>
</dbReference>
<dbReference type="Pfam" id="PF00462">
    <property type="entry name" value="Glutaredoxin"/>
    <property type="match status" value="1"/>
</dbReference>
<dbReference type="Pfam" id="PF01722">
    <property type="entry name" value="BolA"/>
    <property type="match status" value="1"/>
</dbReference>
<dbReference type="Gene3D" id="3.10.20.90">
    <property type="entry name" value="Phosphatidylinositol 3-kinase Catalytic Subunit, Chain A, domain 1"/>
    <property type="match status" value="1"/>
</dbReference>
<evidence type="ECO:0000313" key="7">
    <source>
        <dbReference type="EMBL" id="CAL1130279.1"/>
    </source>
</evidence>
<dbReference type="SUPFAM" id="SSF82657">
    <property type="entry name" value="BolA-like"/>
    <property type="match status" value="1"/>
</dbReference>
<dbReference type="OrthoDB" id="415696at2759"/>
<dbReference type="InterPro" id="IPR036249">
    <property type="entry name" value="Thioredoxin-like_sf"/>
</dbReference>
<sequence length="623" mass="67693">MARPRQPWQPTRNAASCETRRLLRPVAGLKEGVQLPKGVEEELRESIDRKKVVARSTAKELRSQHATALATSTTQQAAAQPAARRPASAVLSQSKDVLIPLRSPKDWDPQASESPSFSRSRRLGQLSHRLELCLGLKEAAAKASCEPEKDTCVHVGFMSATFSDRCMFDRRCTPPKLFRPSSQPAARWRAKCGNAAAWARQRHFWPPMDQGSLDNLDARAVNPAHRRLPGSHLTRWAEAETDLVVPMTEAPIFLTPVDVVTGECDVSSLPEEMGVYAVYDTSERLQYIGLSRNIQKSVETHGKAIGIQEVGDLVGSVKCVEMPEGSKEELKSVWEFWLKEHLGNGGEIPVGNLPENAPGADPRWRSRGAQAKPSLNLGGVAGIASQAEALDAVRQAVEENPVVLFMKGTPAMPQCGFSARTSGLLREIGVPFETVNVLDENNNPGVREAVKEFGQWPTIPQLYVSGQLVGGADIVMEMYQKGELEQMLVMANEGAGASGEQPEQNAAGDVPQYATGNVQLIDDPNRPTATELCKALKKNLALVDLKVVDDSAAHEGDAGALEMGLTSESHFSVSIVSPDFATLSRVQRQQKVYEALSGVMPRIHALSLVTQTPEEVNADDDGQ</sequence>
<dbReference type="InterPro" id="IPR002634">
    <property type="entry name" value="BolA"/>
</dbReference>
<dbReference type="InterPro" id="IPR002109">
    <property type="entry name" value="Glutaredoxin"/>
</dbReference>
<evidence type="ECO:0000256" key="2">
    <source>
        <dbReference type="ARBA" id="ARBA00023004"/>
    </source>
</evidence>
<dbReference type="PANTHER" id="PTHR10293">
    <property type="entry name" value="GLUTAREDOXIN FAMILY MEMBER"/>
    <property type="match status" value="1"/>
</dbReference>
<feature type="region of interest" description="Disordered" evidence="4">
    <location>
        <begin position="101"/>
        <end position="120"/>
    </location>
</feature>
<dbReference type="EMBL" id="CAMXCT030000305">
    <property type="protein sequence ID" value="CAL4764216.1"/>
    <property type="molecule type" value="Genomic_DNA"/>
</dbReference>
<evidence type="ECO:0000259" key="5">
    <source>
        <dbReference type="Pfam" id="PF00462"/>
    </source>
</evidence>
<dbReference type="Gene3D" id="3.40.30.10">
    <property type="entry name" value="Glutaredoxin"/>
    <property type="match status" value="1"/>
</dbReference>
<evidence type="ECO:0000256" key="1">
    <source>
        <dbReference type="ARBA" id="ARBA00022723"/>
    </source>
</evidence>
<proteinExistence type="predicted"/>
<evidence type="ECO:0000313" key="8">
    <source>
        <dbReference type="EMBL" id="CAL4764216.1"/>
    </source>
</evidence>
<comment type="caution">
    <text evidence="6">The sequence shown here is derived from an EMBL/GenBank/DDBJ whole genome shotgun (WGS) entry which is preliminary data.</text>
</comment>
<dbReference type="CDD" id="cd03028">
    <property type="entry name" value="GRX_PICOT_like"/>
    <property type="match status" value="1"/>
</dbReference>
<dbReference type="SUPFAM" id="SSF52833">
    <property type="entry name" value="Thioredoxin-like"/>
    <property type="match status" value="1"/>
</dbReference>
<keyword evidence="9" id="KW-1185">Reference proteome</keyword>